<dbReference type="InterPro" id="IPR004358">
    <property type="entry name" value="Sig_transdc_His_kin-like_C"/>
</dbReference>
<evidence type="ECO:0000256" key="5">
    <source>
        <dbReference type="ARBA" id="ARBA00022741"/>
    </source>
</evidence>
<dbReference type="Gene3D" id="3.30.450.20">
    <property type="entry name" value="PAS domain"/>
    <property type="match status" value="1"/>
</dbReference>
<gene>
    <name evidence="13" type="ORF">IMC76_04895</name>
</gene>
<keyword evidence="4" id="KW-0808">Transferase</keyword>
<keyword evidence="8" id="KW-0902">Two-component regulatory system</keyword>
<dbReference type="AlphaFoldDB" id="A0A7M1LDE2"/>
<dbReference type="InterPro" id="IPR036097">
    <property type="entry name" value="HisK_dim/P_sf"/>
</dbReference>
<dbReference type="Gene3D" id="1.10.287.130">
    <property type="match status" value="1"/>
</dbReference>
<dbReference type="SUPFAM" id="SSF47384">
    <property type="entry name" value="Homodimeric domain of signal transducing histidine kinase"/>
    <property type="match status" value="1"/>
</dbReference>
<dbReference type="Proteomes" id="UP000594749">
    <property type="component" value="Chromosome"/>
</dbReference>
<comment type="catalytic activity">
    <reaction evidence="1">
        <text>ATP + protein L-histidine = ADP + protein N-phospho-L-histidine.</text>
        <dbReference type="EC" id="2.7.13.3"/>
    </reaction>
</comment>
<dbReference type="InterPro" id="IPR003594">
    <property type="entry name" value="HATPase_dom"/>
</dbReference>
<dbReference type="GO" id="GO:0005524">
    <property type="term" value="F:ATP binding"/>
    <property type="evidence" value="ECO:0007669"/>
    <property type="project" value="UniProtKB-KW"/>
</dbReference>
<evidence type="ECO:0000313" key="14">
    <source>
        <dbReference type="Proteomes" id="UP000594749"/>
    </source>
</evidence>
<feature type="domain" description="PAS" evidence="11">
    <location>
        <begin position="4"/>
        <end position="76"/>
    </location>
</feature>
<dbReference type="Pfam" id="PF13426">
    <property type="entry name" value="PAS_9"/>
    <property type="match status" value="1"/>
</dbReference>
<dbReference type="PROSITE" id="PS50109">
    <property type="entry name" value="HIS_KIN"/>
    <property type="match status" value="1"/>
</dbReference>
<keyword evidence="3" id="KW-0597">Phosphoprotein</keyword>
<dbReference type="GO" id="GO:0000155">
    <property type="term" value="F:phosphorelay sensor kinase activity"/>
    <property type="evidence" value="ECO:0007669"/>
    <property type="project" value="InterPro"/>
</dbReference>
<dbReference type="InterPro" id="IPR000014">
    <property type="entry name" value="PAS"/>
</dbReference>
<dbReference type="OrthoDB" id="9805967at2"/>
<evidence type="ECO:0000259" key="12">
    <source>
        <dbReference type="PROSITE" id="PS50113"/>
    </source>
</evidence>
<dbReference type="SMART" id="SM00091">
    <property type="entry name" value="PAS"/>
    <property type="match status" value="1"/>
</dbReference>
<evidence type="ECO:0000256" key="6">
    <source>
        <dbReference type="ARBA" id="ARBA00022777"/>
    </source>
</evidence>
<evidence type="ECO:0000259" key="10">
    <source>
        <dbReference type="PROSITE" id="PS50109"/>
    </source>
</evidence>
<dbReference type="InterPro" id="IPR005467">
    <property type="entry name" value="His_kinase_dom"/>
</dbReference>
<dbReference type="SMART" id="SM00086">
    <property type="entry name" value="PAC"/>
    <property type="match status" value="1"/>
</dbReference>
<dbReference type="PROSITE" id="PS50112">
    <property type="entry name" value="PAS"/>
    <property type="match status" value="1"/>
</dbReference>
<evidence type="ECO:0000313" key="13">
    <source>
        <dbReference type="EMBL" id="QOQ86572.1"/>
    </source>
</evidence>
<feature type="domain" description="PAC" evidence="12">
    <location>
        <begin position="76"/>
        <end position="131"/>
    </location>
</feature>
<dbReference type="InterPro" id="IPR035965">
    <property type="entry name" value="PAS-like_dom_sf"/>
</dbReference>
<dbReference type="EMBL" id="CP063078">
    <property type="protein sequence ID" value="QOQ86572.1"/>
    <property type="molecule type" value="Genomic_DNA"/>
</dbReference>
<dbReference type="CDD" id="cd00130">
    <property type="entry name" value="PAS"/>
    <property type="match status" value="1"/>
</dbReference>
<evidence type="ECO:0000259" key="11">
    <source>
        <dbReference type="PROSITE" id="PS50112"/>
    </source>
</evidence>
<feature type="coiled-coil region" evidence="9">
    <location>
        <begin position="122"/>
        <end position="160"/>
    </location>
</feature>
<feature type="domain" description="Histidine kinase" evidence="10">
    <location>
        <begin position="194"/>
        <end position="402"/>
    </location>
</feature>
<reference evidence="13 14" key="1">
    <citation type="submission" date="2020-10" db="EMBL/GenBank/DDBJ databases">
        <title>Campylobacter and Helicobacter PacBio genomes.</title>
        <authorList>
            <person name="Lane C."/>
        </authorList>
    </citation>
    <scope>NUCLEOTIDE SEQUENCE [LARGE SCALE GENOMIC DNA]</scope>
    <source>
        <strain evidence="13 14">2016D-0077</strain>
    </source>
</reference>
<dbReference type="RefSeq" id="WP_025802780.1">
    <property type="nucleotide sequence ID" value="NZ_CP053842.1"/>
</dbReference>
<dbReference type="PRINTS" id="PR00344">
    <property type="entry name" value="BCTRLSENSOR"/>
</dbReference>
<keyword evidence="5" id="KW-0547">Nucleotide-binding</keyword>
<proteinExistence type="predicted"/>
<dbReference type="InterPro" id="IPR001610">
    <property type="entry name" value="PAC"/>
</dbReference>
<dbReference type="Gene3D" id="3.30.565.10">
    <property type="entry name" value="Histidine kinase-like ATPase, C-terminal domain"/>
    <property type="match status" value="1"/>
</dbReference>
<evidence type="ECO:0000256" key="9">
    <source>
        <dbReference type="SAM" id="Coils"/>
    </source>
</evidence>
<evidence type="ECO:0000256" key="3">
    <source>
        <dbReference type="ARBA" id="ARBA00022553"/>
    </source>
</evidence>
<evidence type="ECO:0000256" key="2">
    <source>
        <dbReference type="ARBA" id="ARBA00012438"/>
    </source>
</evidence>
<keyword evidence="9" id="KW-0175">Coiled coil</keyword>
<organism evidence="13 14">
    <name type="scientific">Campylobacter corcagiensis</name>
    <dbReference type="NCBI Taxonomy" id="1448857"/>
    <lineage>
        <taxon>Bacteria</taxon>
        <taxon>Pseudomonadati</taxon>
        <taxon>Campylobacterota</taxon>
        <taxon>Epsilonproteobacteria</taxon>
        <taxon>Campylobacterales</taxon>
        <taxon>Campylobacteraceae</taxon>
        <taxon>Campylobacter</taxon>
    </lineage>
</organism>
<keyword evidence="14" id="KW-1185">Reference proteome</keyword>
<dbReference type="SUPFAM" id="SSF55785">
    <property type="entry name" value="PYP-like sensor domain (PAS domain)"/>
    <property type="match status" value="1"/>
</dbReference>
<dbReference type="SMART" id="SM00387">
    <property type="entry name" value="HATPase_c"/>
    <property type="match status" value="1"/>
</dbReference>
<dbReference type="InterPro" id="IPR000700">
    <property type="entry name" value="PAS-assoc_C"/>
</dbReference>
<dbReference type="InterPro" id="IPR036890">
    <property type="entry name" value="HATPase_C_sf"/>
</dbReference>
<accession>A0A7M1LDE2</accession>
<dbReference type="SUPFAM" id="SSF55874">
    <property type="entry name" value="ATPase domain of HSP90 chaperone/DNA topoisomerase II/histidine kinase"/>
    <property type="match status" value="1"/>
</dbReference>
<dbReference type="PANTHER" id="PTHR43065:SF10">
    <property type="entry name" value="PEROXIDE STRESS-ACTIVATED HISTIDINE KINASE MAK3"/>
    <property type="match status" value="1"/>
</dbReference>
<protein>
    <recommendedName>
        <fullName evidence="2">histidine kinase</fullName>
        <ecNumber evidence="2">2.7.13.3</ecNumber>
    </recommendedName>
</protein>
<evidence type="ECO:0000256" key="1">
    <source>
        <dbReference type="ARBA" id="ARBA00000085"/>
    </source>
</evidence>
<keyword evidence="6" id="KW-0418">Kinase</keyword>
<name>A0A7M1LDE2_9BACT</name>
<keyword evidence="7" id="KW-0067">ATP-binding</keyword>
<dbReference type="Pfam" id="PF02518">
    <property type="entry name" value="HATPase_c"/>
    <property type="match status" value="1"/>
</dbReference>
<dbReference type="NCBIfam" id="TIGR00229">
    <property type="entry name" value="sensory_box"/>
    <property type="match status" value="1"/>
</dbReference>
<evidence type="ECO:0000256" key="7">
    <source>
        <dbReference type="ARBA" id="ARBA00022840"/>
    </source>
</evidence>
<dbReference type="EC" id="2.7.13.3" evidence="2"/>
<dbReference type="PROSITE" id="PS50113">
    <property type="entry name" value="PAC"/>
    <property type="match status" value="1"/>
</dbReference>
<sequence>MDRSQSRLKQYQDAIDASNIVSKTDINGTITFVNDEFCNISKYTRDELLGQPHNIVRHPDVSPKVFENLWSTILSKKVYKGIVKNRAKDGSTFYLNATIIPILDESGDIEEFVALRYDITEVISLNERLTQTKNELKELNLSLEKKVAEQTRELKELNSGLEARVAEEIAKNEEKNRLLAQQAKLASMGEMIGNIAHQWRQPLSELSIDLFKMKQSAKDEDKFLEIYEHAKILIKNMSNTIDDFRNFFRSDKEKNYFNVKEVAEETIAMLKSTIQKERIDLDLDIDDDLKIYGIKSEFFQVLMNLITNAKDAMSDLDEKWIKISAKQDLSYVYFSVCNKGNAISSKILDKIFEPYFTTKHKSSGTGLGLYICKMIIENLKGSIVAKNFEDGVKFDITIPKKEKE</sequence>
<evidence type="ECO:0000256" key="8">
    <source>
        <dbReference type="ARBA" id="ARBA00023012"/>
    </source>
</evidence>
<dbReference type="PANTHER" id="PTHR43065">
    <property type="entry name" value="SENSOR HISTIDINE KINASE"/>
    <property type="match status" value="1"/>
</dbReference>
<evidence type="ECO:0000256" key="4">
    <source>
        <dbReference type="ARBA" id="ARBA00022679"/>
    </source>
</evidence>